<dbReference type="Gene3D" id="1.10.150.130">
    <property type="match status" value="1"/>
</dbReference>
<dbReference type="GeneID" id="24904689"/>
<keyword evidence="6" id="KW-1185">Reference proteome</keyword>
<evidence type="ECO:0000256" key="2">
    <source>
        <dbReference type="ARBA" id="ARBA00023125"/>
    </source>
</evidence>
<evidence type="ECO:0000313" key="6">
    <source>
        <dbReference type="Proteomes" id="UP000008075"/>
    </source>
</evidence>
<dbReference type="eggNOG" id="COG0582">
    <property type="taxonomic scope" value="Bacteria"/>
</dbReference>
<keyword evidence="2" id="KW-0238">DNA-binding</keyword>
<dbReference type="EMBL" id="FN667742">
    <property type="protein sequence ID" value="CBJ91156.1"/>
    <property type="molecule type" value="Genomic_DNA"/>
</dbReference>
<evidence type="ECO:0000256" key="1">
    <source>
        <dbReference type="ARBA" id="ARBA00022908"/>
    </source>
</evidence>
<dbReference type="InterPro" id="IPR002104">
    <property type="entry name" value="Integrase_catalytic"/>
</dbReference>
<proteinExistence type="predicted"/>
<dbReference type="PANTHER" id="PTHR30349">
    <property type="entry name" value="PHAGE INTEGRASE-RELATED"/>
    <property type="match status" value="1"/>
</dbReference>
<keyword evidence="1" id="KW-0229">DNA integration</keyword>
<dbReference type="HOGENOM" id="CLU_027562_44_0_6"/>
<dbReference type="Proteomes" id="UP000008075">
    <property type="component" value="Chromosome"/>
</dbReference>
<accession>D3VKP8</accession>
<dbReference type="Pfam" id="PF00589">
    <property type="entry name" value="Phage_integrase"/>
    <property type="match status" value="1"/>
</dbReference>
<dbReference type="InterPro" id="IPR010998">
    <property type="entry name" value="Integrase_recombinase_N"/>
</dbReference>
<dbReference type="RefSeq" id="WP_013184837.1">
    <property type="nucleotide sequence ID" value="NC_014228.1"/>
</dbReference>
<dbReference type="SUPFAM" id="SSF56349">
    <property type="entry name" value="DNA breaking-rejoining enzymes"/>
    <property type="match status" value="1"/>
</dbReference>
<dbReference type="InterPro" id="IPR011010">
    <property type="entry name" value="DNA_brk_join_enz"/>
</dbReference>
<dbReference type="Pfam" id="PF24624">
    <property type="entry name" value="Int_N"/>
    <property type="match status" value="1"/>
</dbReference>
<dbReference type="InterPro" id="IPR013762">
    <property type="entry name" value="Integrase-like_cat_sf"/>
</dbReference>
<dbReference type="Gene3D" id="1.10.443.10">
    <property type="entry name" value="Intergrase catalytic core"/>
    <property type="match status" value="1"/>
</dbReference>
<dbReference type="InterPro" id="IPR050090">
    <property type="entry name" value="Tyrosine_recombinase_XerCD"/>
</dbReference>
<dbReference type="KEGG" id="xne:XNC1_3102"/>
<dbReference type="PANTHER" id="PTHR30349:SF93">
    <property type="entry name" value="FELS-2 PROPHAGE PROTEIN"/>
    <property type="match status" value="1"/>
</dbReference>
<reference evidence="5 6" key="1">
    <citation type="journal article" date="2011" name="PLoS ONE">
        <title>The entomopathogenic bacterial endosymbionts xenorhabdus and photorhabdus: convergent lifestyles from divergent genomes.</title>
        <authorList>
            <person name="Chaston J.M."/>
            <person name="Suen G."/>
            <person name="Tucker S.L."/>
            <person name="Andersen A.W."/>
            <person name="Bhasin A."/>
            <person name="Bode E."/>
            <person name="Bode H.B."/>
            <person name="Brachmann A.O."/>
            <person name="Cowles C.E."/>
            <person name="Cowles K.N."/>
            <person name="Darby C."/>
            <person name="de Leon L."/>
            <person name="Drace K."/>
            <person name="Du Z."/>
            <person name="Givaudan A."/>
            <person name="Herbert Tran E.E."/>
            <person name="Jewell K.A."/>
            <person name="Knack J.J."/>
            <person name="Krasomil-Osterfeld K.C."/>
            <person name="Kukor R."/>
            <person name="Lanois A."/>
            <person name="Latreille P."/>
            <person name="Leimgruber N.K."/>
            <person name="Lipke C.M."/>
            <person name="Liu R."/>
            <person name="Lu X."/>
            <person name="Martens E.C."/>
            <person name="Marri P.R."/>
            <person name="Medigue C."/>
            <person name="Menard M.L."/>
            <person name="Miller N.M."/>
            <person name="Morales-Soto N."/>
            <person name="Norton S."/>
            <person name="Ogier J.C."/>
            <person name="Orchard S.S."/>
            <person name="Park D."/>
            <person name="Park Y."/>
            <person name="Qurollo B.A."/>
            <person name="Sugar D.R."/>
            <person name="Richards G.R."/>
            <person name="Rouy Z."/>
            <person name="Slominski B."/>
            <person name="Slominski K."/>
            <person name="Snyder H."/>
            <person name="Tjaden B.C."/>
            <person name="van der Hoeven R."/>
            <person name="Welch R.D."/>
            <person name="Wheeler C."/>
            <person name="Xiang B."/>
            <person name="Barbazuk B."/>
            <person name="Gaudriault S."/>
            <person name="Goodner B."/>
            <person name="Slater S.C."/>
            <person name="Forst S."/>
            <person name="Goldman B.S."/>
            <person name="Goodrich-Blair H."/>
        </authorList>
    </citation>
    <scope>NUCLEOTIDE SEQUENCE [LARGE SCALE GENOMIC DNA]</scope>
    <source>
        <strain evidence="6">ATCC 19061 / DSM 3370 / CCUG 14189 / LMG 1036 / NCIMB 9965 / AN6</strain>
    </source>
</reference>
<dbReference type="GO" id="GO:0006310">
    <property type="term" value="P:DNA recombination"/>
    <property type="evidence" value="ECO:0007669"/>
    <property type="project" value="UniProtKB-KW"/>
</dbReference>
<dbReference type="PROSITE" id="PS51898">
    <property type="entry name" value="TYR_RECOMBINASE"/>
    <property type="match status" value="1"/>
</dbReference>
<evidence type="ECO:0000313" key="5">
    <source>
        <dbReference type="EMBL" id="CBJ91156.1"/>
    </source>
</evidence>
<dbReference type="CDD" id="cd00796">
    <property type="entry name" value="INT_Rci_Hp1_C"/>
    <property type="match status" value="1"/>
</dbReference>
<evidence type="ECO:0000259" key="4">
    <source>
        <dbReference type="PROSITE" id="PS51898"/>
    </source>
</evidence>
<sequence length="337" mass="38578">MAIKALEGGRYKVDIRPRGTSGKRVQRIFNKKADAVAFERNILANTNTQDWKPNTKDFRKLSEIVEVWWNYEGRNLTWGKKRNYSIQGMIRDMGDPAVYQLTPRFLSEYRSQRLYEGIKASAINRDMAMLSGIFTVLTDIMEYTGTHPIKSIKPLKIKKPEMSYLTEPEIADLLNAVTDDAWRLTVLCLNTGARWGEANKLRAENMLHNRVTFTETKNGKHRTIPISDEVMKVVKTKSSGALFDVNYNSYANILKKVKLDLPQGQAVHVLRHTFAAHFMMNGGNILTLQKIMGHANIQQTMAYAHFAPDYLQDAIKFNPLRGNIHIPSTFVDEKRIE</sequence>
<organism evidence="5 6">
    <name type="scientific">Xenorhabdus nematophila (strain ATCC 19061 / DSM 3370 / CCUG 14189 / LMG 1036 / NCIMB 9965 / AN6)</name>
    <dbReference type="NCBI Taxonomy" id="406817"/>
    <lineage>
        <taxon>Bacteria</taxon>
        <taxon>Pseudomonadati</taxon>
        <taxon>Pseudomonadota</taxon>
        <taxon>Gammaproteobacteria</taxon>
        <taxon>Enterobacterales</taxon>
        <taxon>Morganellaceae</taxon>
        <taxon>Xenorhabdus</taxon>
    </lineage>
</organism>
<dbReference type="GO" id="GO:0015074">
    <property type="term" value="P:DNA integration"/>
    <property type="evidence" value="ECO:0007669"/>
    <property type="project" value="UniProtKB-KW"/>
</dbReference>
<evidence type="ECO:0000256" key="3">
    <source>
        <dbReference type="ARBA" id="ARBA00023172"/>
    </source>
</evidence>
<dbReference type="STRING" id="406817.XNC1_3102"/>
<dbReference type="AlphaFoldDB" id="D3VKP8"/>
<feature type="domain" description="Tyr recombinase" evidence="4">
    <location>
        <begin position="160"/>
        <end position="316"/>
    </location>
</feature>
<dbReference type="InterPro" id="IPR057084">
    <property type="entry name" value="Int_N"/>
</dbReference>
<dbReference type="GO" id="GO:0003677">
    <property type="term" value="F:DNA binding"/>
    <property type="evidence" value="ECO:0007669"/>
    <property type="project" value="UniProtKB-KW"/>
</dbReference>
<keyword evidence="3" id="KW-0233">DNA recombination</keyword>
<gene>
    <name evidence="5" type="ordered locus">XNC1_3102</name>
</gene>
<name>D3VKP8_XENNA</name>
<protein>
    <submittedName>
        <fullName evidence="5">Integrase</fullName>
    </submittedName>
</protein>